<organism evidence="1 2">
    <name type="scientific">Amycolatopsis decaplanina DSM 44594</name>
    <dbReference type="NCBI Taxonomy" id="1284240"/>
    <lineage>
        <taxon>Bacteria</taxon>
        <taxon>Bacillati</taxon>
        <taxon>Actinomycetota</taxon>
        <taxon>Actinomycetes</taxon>
        <taxon>Pseudonocardiales</taxon>
        <taxon>Pseudonocardiaceae</taxon>
        <taxon>Amycolatopsis</taxon>
    </lineage>
</organism>
<evidence type="ECO:0000313" key="2">
    <source>
        <dbReference type="Proteomes" id="UP000054226"/>
    </source>
</evidence>
<keyword evidence="2" id="KW-1185">Reference proteome</keyword>
<gene>
    <name evidence="1" type="ORF">H074_37313</name>
</gene>
<dbReference type="SUPFAM" id="SSF49482">
    <property type="entry name" value="Aromatic compound dioxygenase"/>
    <property type="match status" value="1"/>
</dbReference>
<keyword evidence="1" id="KW-0560">Oxidoreductase</keyword>
<dbReference type="GO" id="GO:0005506">
    <property type="term" value="F:iron ion binding"/>
    <property type="evidence" value="ECO:0007669"/>
    <property type="project" value="InterPro"/>
</dbReference>
<dbReference type="AlphaFoldDB" id="M2WR76"/>
<dbReference type="Proteomes" id="UP000054226">
    <property type="component" value="Unassembled WGS sequence"/>
</dbReference>
<proteinExistence type="predicted"/>
<sequence>MPCWPSRVFNCFVGRHPRKQVEHELLISQLYFPGDERNDDDGASAVKSEFCCFLCSVRRPR</sequence>
<dbReference type="GO" id="GO:0016702">
    <property type="term" value="F:oxidoreductase activity, acting on single donors with incorporation of molecular oxygen, incorporation of two atoms of oxygen"/>
    <property type="evidence" value="ECO:0007669"/>
    <property type="project" value="InterPro"/>
</dbReference>
<evidence type="ECO:0000313" key="1">
    <source>
        <dbReference type="EMBL" id="EME51226.1"/>
    </source>
</evidence>
<keyword evidence="1" id="KW-0223">Dioxygenase</keyword>
<comment type="caution">
    <text evidence="1">The sequence shown here is derived from an EMBL/GenBank/DDBJ whole genome shotgun (WGS) entry which is preliminary data.</text>
</comment>
<protein>
    <submittedName>
        <fullName evidence="1">Catechol 1,2-dioxygenase</fullName>
    </submittedName>
</protein>
<dbReference type="InterPro" id="IPR015889">
    <property type="entry name" value="Intradiol_dOase_core"/>
</dbReference>
<dbReference type="EMBL" id="AOHO01000080">
    <property type="protein sequence ID" value="EME51226.1"/>
    <property type="molecule type" value="Genomic_DNA"/>
</dbReference>
<dbReference type="PATRIC" id="fig|1284240.4.peg.7611"/>
<accession>M2WR76</accession>
<reference evidence="1 2" key="1">
    <citation type="journal article" date="2013" name="Genome Announc.">
        <title>Draft Genome Sequence of Amycolatopsis decaplanina Strain DSM 44594T.</title>
        <authorList>
            <person name="Kaur N."/>
            <person name="Kumar S."/>
            <person name="Bala M."/>
            <person name="Raghava G.P."/>
            <person name="Mayilraj S."/>
        </authorList>
    </citation>
    <scope>NUCLEOTIDE SEQUENCE [LARGE SCALE GENOMIC DNA]</scope>
    <source>
        <strain evidence="1 2">DSM 44594</strain>
    </source>
</reference>
<name>M2WR76_9PSEU</name>